<dbReference type="Proteomes" id="UP000198582">
    <property type="component" value="Unassembled WGS sequence"/>
</dbReference>
<gene>
    <name evidence="3" type="ORF">SAMN04489732_1292</name>
</gene>
<reference evidence="4" key="1">
    <citation type="submission" date="2016-10" db="EMBL/GenBank/DDBJ databases">
        <authorList>
            <person name="Varghese N."/>
            <person name="Submissions S."/>
        </authorList>
    </citation>
    <scope>NUCLEOTIDE SEQUENCE [LARGE SCALE GENOMIC DNA]</scope>
    <source>
        <strain evidence="4">DSM 44993</strain>
    </source>
</reference>
<evidence type="ECO:0000313" key="4">
    <source>
        <dbReference type="Proteomes" id="UP000198582"/>
    </source>
</evidence>
<name>A0A1H8YN17_9PSEU</name>
<proteinExistence type="predicted"/>
<feature type="region of interest" description="Disordered" evidence="1">
    <location>
        <begin position="1"/>
        <end position="43"/>
    </location>
</feature>
<sequence>MIRLSDVPRRADVPDSSDPTAGTSRAAHVHDRDANTRLPPEQDVADQIPYLWRPGPAQGAAVLMVAAMVAAMVALGLLAYSGTLR</sequence>
<evidence type="ECO:0000256" key="1">
    <source>
        <dbReference type="SAM" id="MobiDB-lite"/>
    </source>
</evidence>
<organism evidence="3 4">
    <name type="scientific">Amycolatopsis saalfeldensis</name>
    <dbReference type="NCBI Taxonomy" id="394193"/>
    <lineage>
        <taxon>Bacteria</taxon>
        <taxon>Bacillati</taxon>
        <taxon>Actinomycetota</taxon>
        <taxon>Actinomycetes</taxon>
        <taxon>Pseudonocardiales</taxon>
        <taxon>Pseudonocardiaceae</taxon>
        <taxon>Amycolatopsis</taxon>
    </lineage>
</organism>
<feature type="transmembrane region" description="Helical" evidence="2">
    <location>
        <begin position="60"/>
        <end position="80"/>
    </location>
</feature>
<dbReference type="STRING" id="394193.SAMN04489732_1292"/>
<evidence type="ECO:0000313" key="3">
    <source>
        <dbReference type="EMBL" id="SEP53577.1"/>
    </source>
</evidence>
<feature type="compositionally biased region" description="Basic and acidic residues" evidence="1">
    <location>
        <begin position="1"/>
        <end position="13"/>
    </location>
</feature>
<dbReference type="EMBL" id="FOEF01000029">
    <property type="protein sequence ID" value="SEP53577.1"/>
    <property type="molecule type" value="Genomic_DNA"/>
</dbReference>
<dbReference type="AlphaFoldDB" id="A0A1H8YN17"/>
<keyword evidence="2" id="KW-0812">Transmembrane</keyword>
<dbReference type="RefSeq" id="WP_091628342.1">
    <property type="nucleotide sequence ID" value="NZ_FOEF01000029.1"/>
</dbReference>
<keyword evidence="2" id="KW-0472">Membrane</keyword>
<keyword evidence="2" id="KW-1133">Transmembrane helix</keyword>
<accession>A0A1H8YN17</accession>
<protein>
    <submittedName>
        <fullName evidence="3">Uncharacterized protein</fullName>
    </submittedName>
</protein>
<evidence type="ECO:0000256" key="2">
    <source>
        <dbReference type="SAM" id="Phobius"/>
    </source>
</evidence>
<keyword evidence="4" id="KW-1185">Reference proteome</keyword>